<evidence type="ECO:0000313" key="3">
    <source>
        <dbReference type="Proteomes" id="UP000652761"/>
    </source>
</evidence>
<comment type="caution">
    <text evidence="2">The sequence shown here is derived from an EMBL/GenBank/DDBJ whole genome shotgun (WGS) entry which is preliminary data.</text>
</comment>
<organism evidence="2 3">
    <name type="scientific">Colocasia esculenta</name>
    <name type="common">Wild taro</name>
    <name type="synonym">Arum esculentum</name>
    <dbReference type="NCBI Taxonomy" id="4460"/>
    <lineage>
        <taxon>Eukaryota</taxon>
        <taxon>Viridiplantae</taxon>
        <taxon>Streptophyta</taxon>
        <taxon>Embryophyta</taxon>
        <taxon>Tracheophyta</taxon>
        <taxon>Spermatophyta</taxon>
        <taxon>Magnoliopsida</taxon>
        <taxon>Liliopsida</taxon>
        <taxon>Araceae</taxon>
        <taxon>Aroideae</taxon>
        <taxon>Colocasieae</taxon>
        <taxon>Colocasia</taxon>
    </lineage>
</organism>
<dbReference type="AlphaFoldDB" id="A0A843U5D2"/>
<feature type="compositionally biased region" description="Polar residues" evidence="1">
    <location>
        <begin position="611"/>
        <end position="635"/>
    </location>
</feature>
<protein>
    <recommendedName>
        <fullName evidence="4">Retrotransposon gag domain-containing protein</fullName>
    </recommendedName>
</protein>
<name>A0A843U5D2_COLES</name>
<proteinExistence type="predicted"/>
<dbReference type="EMBL" id="NMUH01000339">
    <property type="protein sequence ID" value="MQL77237.1"/>
    <property type="molecule type" value="Genomic_DNA"/>
</dbReference>
<sequence length="635" mass="71468">MRQHHQRGHNTSLGTGKALAITTSPFHLWFSLFSPQSTWSTGESTRSTSTPFIANEGATTFVNHRRIPQSPGYGKRIVHSPFLTITVGQALLLRSQSASRVNPTYAQDTQEDPKFSKLLSRYSPEDIISMLSKHTVQVAASPSPPSPSPFHASSSRPTPRPVTPLRVPISPFPFSTQNPPTPLPASVLNPPFSYPPNVQPTPTAQSESISRSEMEDLIRKLLAESLSLSKPHSLQNYCKLPNAYFPPSFKAPKYRKYDGTSDPQCHLAGFTMDSHRWLYNRVHYPPLPETLEDVFFALMSCDAIRLPPQRESVNPRVDTSKYCPNHRAHGHELHNIFTFRDWVYDMNDQGRINWEDVKVAIAKSSAQGSGRRKGDAQVCRDLVATPRSVAESGRSRGNAGRSLHSEFFAKVVDAYRGYLYNWVPQAAVMADRRDWGGGGDDPEESTQRMIERIWESLTEIRMRMDQQAPVSPVIGEAVPVAPVPPPRGVEQAKREQFRTLQQGGTSVLEYQMRFMALSRWRAMVERLRDPLSESEQVKMVTANATPQFRHILAMNKLTTMEELYERARFIQIQFKDSPIMAMFEPKARTVKKSNDNPQVGAPTTEGIIHNEQVSAMGNPNSTLYRPNSNPWPQQP</sequence>
<keyword evidence="3" id="KW-1185">Reference proteome</keyword>
<reference evidence="2" key="1">
    <citation type="submission" date="2017-07" db="EMBL/GenBank/DDBJ databases">
        <title>Taro Niue Genome Assembly and Annotation.</title>
        <authorList>
            <person name="Atibalentja N."/>
            <person name="Keating K."/>
            <person name="Fields C.J."/>
        </authorList>
    </citation>
    <scope>NUCLEOTIDE SEQUENCE</scope>
    <source>
        <strain evidence="2">Niue_2</strain>
        <tissue evidence="2">Leaf</tissue>
    </source>
</reference>
<accession>A0A843U5D2</accession>
<evidence type="ECO:0000313" key="2">
    <source>
        <dbReference type="EMBL" id="MQL77237.1"/>
    </source>
</evidence>
<gene>
    <name evidence="2" type="ORF">Taro_009646</name>
</gene>
<feature type="region of interest" description="Disordered" evidence="1">
    <location>
        <begin position="590"/>
        <end position="635"/>
    </location>
</feature>
<feature type="compositionally biased region" description="Low complexity" evidence="1">
    <location>
        <begin position="149"/>
        <end position="165"/>
    </location>
</feature>
<evidence type="ECO:0000256" key="1">
    <source>
        <dbReference type="SAM" id="MobiDB-lite"/>
    </source>
</evidence>
<feature type="region of interest" description="Disordered" evidence="1">
    <location>
        <begin position="135"/>
        <end position="165"/>
    </location>
</feature>
<evidence type="ECO:0008006" key="4">
    <source>
        <dbReference type="Google" id="ProtNLM"/>
    </source>
</evidence>
<dbReference type="Proteomes" id="UP000652761">
    <property type="component" value="Unassembled WGS sequence"/>
</dbReference>